<dbReference type="Pfam" id="PF24536">
    <property type="entry name" value="NXPE4_C"/>
    <property type="match status" value="1"/>
</dbReference>
<evidence type="ECO:0000313" key="4">
    <source>
        <dbReference type="Proteomes" id="UP000230750"/>
    </source>
</evidence>
<dbReference type="SUPFAM" id="SSF81296">
    <property type="entry name" value="E set domains"/>
    <property type="match status" value="1"/>
</dbReference>
<evidence type="ECO:0000313" key="3">
    <source>
        <dbReference type="EMBL" id="PIK51258.1"/>
    </source>
</evidence>
<feature type="domain" description="NXPE C-terminal" evidence="2">
    <location>
        <begin position="222"/>
        <end position="442"/>
    </location>
</feature>
<dbReference type="Pfam" id="PF06312">
    <property type="entry name" value="Neurexophilin"/>
    <property type="match status" value="1"/>
</dbReference>
<dbReference type="PANTHER" id="PTHR16165">
    <property type="entry name" value="NXPE FAMILY MEMBER"/>
    <property type="match status" value="1"/>
</dbReference>
<reference evidence="3 4" key="1">
    <citation type="journal article" date="2017" name="PLoS Biol.">
        <title>The sea cucumber genome provides insights into morphological evolution and visceral regeneration.</title>
        <authorList>
            <person name="Zhang X."/>
            <person name="Sun L."/>
            <person name="Yuan J."/>
            <person name="Sun Y."/>
            <person name="Gao Y."/>
            <person name="Zhang L."/>
            <person name="Li S."/>
            <person name="Dai H."/>
            <person name="Hamel J.F."/>
            <person name="Liu C."/>
            <person name="Yu Y."/>
            <person name="Liu S."/>
            <person name="Lin W."/>
            <person name="Guo K."/>
            <person name="Jin S."/>
            <person name="Xu P."/>
            <person name="Storey K.B."/>
            <person name="Huan P."/>
            <person name="Zhang T."/>
            <person name="Zhou Y."/>
            <person name="Zhang J."/>
            <person name="Lin C."/>
            <person name="Li X."/>
            <person name="Xing L."/>
            <person name="Huo D."/>
            <person name="Sun M."/>
            <person name="Wang L."/>
            <person name="Mercier A."/>
            <person name="Li F."/>
            <person name="Yang H."/>
            <person name="Xiang J."/>
        </authorList>
    </citation>
    <scope>NUCLEOTIDE SEQUENCE [LARGE SCALE GENOMIC DNA]</scope>
    <source>
        <strain evidence="3">Shaxun</strain>
        <tissue evidence="3">Muscle</tissue>
    </source>
</reference>
<evidence type="ECO:0000259" key="2">
    <source>
        <dbReference type="Pfam" id="PF24536"/>
    </source>
</evidence>
<dbReference type="InterPro" id="IPR014756">
    <property type="entry name" value="Ig_E-set"/>
</dbReference>
<dbReference type="AlphaFoldDB" id="A0A2G8KTC6"/>
<protein>
    <submittedName>
        <fullName evidence="3">Putative NXPE family member 3-like isoform X2</fullName>
    </submittedName>
</protein>
<comment type="similarity">
    <text evidence="1">Belongs to the NXPE family.</text>
</comment>
<dbReference type="Proteomes" id="UP000230750">
    <property type="component" value="Unassembled WGS sequence"/>
</dbReference>
<dbReference type="EMBL" id="MRZV01000382">
    <property type="protein sequence ID" value="PIK51258.1"/>
    <property type="molecule type" value="Genomic_DNA"/>
</dbReference>
<dbReference type="OrthoDB" id="5950832at2759"/>
<accession>A0A2G8KTC6</accession>
<feature type="non-terminal residue" evidence="3">
    <location>
        <position position="1"/>
    </location>
</feature>
<evidence type="ECO:0000256" key="1">
    <source>
        <dbReference type="ARBA" id="ARBA00005431"/>
    </source>
</evidence>
<comment type="caution">
    <text evidence="3">The sequence shown here is derived from an EMBL/GenBank/DDBJ whole genome shotgun (WGS) entry which is preliminary data.</text>
</comment>
<keyword evidence="4" id="KW-1185">Reference proteome</keyword>
<dbReference type="PANTHER" id="PTHR16165:SF5">
    <property type="entry name" value="NXPE FAMILY MEMBER 3"/>
    <property type="match status" value="1"/>
</dbReference>
<dbReference type="InterPro" id="IPR026845">
    <property type="entry name" value="NXPH/NXPE"/>
</dbReference>
<name>A0A2G8KTC6_STIJA</name>
<proteinExistence type="inferred from homology"/>
<gene>
    <name evidence="3" type="ORF">BSL78_11861</name>
</gene>
<sequence>TSVFRNQVTSFSTFNRSLVQIVNPRTVYRVSEQVIIRIEARTANGSIQPFGGDFLRMKLFSKKPYSAIGPDTFIDYDNGTYLASFTLRWQGIVNVSVQLVHPRCVIDTLKGITQAGIVESFVFIGRFEKQRQNGTSYVEKVQCGLQPRQIPFCNLSANHTHGPWFCNKPENSSISCRDWTHFNFDASKSTKKLKKLITPKEYKALLRSNGNFNSGFFHKGTWQPFDCRLTHFESEQVQSCLNFKSMYFYGDSTARQMYEYIIQKKINCVDNGNKWMRHCTGQNTTMLFKFHGPPVRKGTPGSVRELGYIADEIDNNQEGGPGVYIILSLWAHLVYPDKTFYRDRLLSVKSAIDRLLERRPETRIIVRSANIREHSIGAFLLVSSDWVALQGERILRDVFSKDERISFLDVWDMTLVQECPDNVHPRETTLIQMLDYLLTMICQ</sequence>
<organism evidence="3 4">
    <name type="scientific">Stichopus japonicus</name>
    <name type="common">Sea cucumber</name>
    <dbReference type="NCBI Taxonomy" id="307972"/>
    <lineage>
        <taxon>Eukaryota</taxon>
        <taxon>Metazoa</taxon>
        <taxon>Echinodermata</taxon>
        <taxon>Eleutherozoa</taxon>
        <taxon>Echinozoa</taxon>
        <taxon>Holothuroidea</taxon>
        <taxon>Aspidochirotacea</taxon>
        <taxon>Aspidochirotida</taxon>
        <taxon>Stichopodidae</taxon>
        <taxon>Apostichopus</taxon>
    </lineage>
</organism>
<dbReference type="InterPro" id="IPR057106">
    <property type="entry name" value="NXPE4_C"/>
</dbReference>